<dbReference type="GO" id="GO:0000139">
    <property type="term" value="C:Golgi membrane"/>
    <property type="evidence" value="ECO:0007669"/>
    <property type="project" value="TreeGrafter"/>
</dbReference>
<dbReference type="PANTHER" id="PTHR13066">
    <property type="entry name" value="BASIC LEUCINE ZIPPER NUCLEAR FACTOR 1 BLZF1 PROTEIN"/>
    <property type="match status" value="1"/>
</dbReference>
<keyword evidence="3" id="KW-1185">Reference proteome</keyword>
<evidence type="ECO:0000313" key="3">
    <source>
        <dbReference type="Proteomes" id="UP000078542"/>
    </source>
</evidence>
<dbReference type="EMBL" id="KQ977901">
    <property type="protein sequence ID" value="KYM98890.1"/>
    <property type="molecule type" value="Genomic_DNA"/>
</dbReference>
<dbReference type="GO" id="GO:0043001">
    <property type="term" value="P:Golgi to plasma membrane protein transport"/>
    <property type="evidence" value="ECO:0007669"/>
    <property type="project" value="InterPro"/>
</dbReference>
<organism evidence="2 3">
    <name type="scientific">Cyphomyrmex costatus</name>
    <dbReference type="NCBI Taxonomy" id="456900"/>
    <lineage>
        <taxon>Eukaryota</taxon>
        <taxon>Metazoa</taxon>
        <taxon>Ecdysozoa</taxon>
        <taxon>Arthropoda</taxon>
        <taxon>Hexapoda</taxon>
        <taxon>Insecta</taxon>
        <taxon>Pterygota</taxon>
        <taxon>Neoptera</taxon>
        <taxon>Endopterygota</taxon>
        <taxon>Hymenoptera</taxon>
        <taxon>Apocrita</taxon>
        <taxon>Aculeata</taxon>
        <taxon>Formicoidea</taxon>
        <taxon>Formicidae</taxon>
        <taxon>Myrmicinae</taxon>
        <taxon>Cyphomyrmex</taxon>
    </lineage>
</organism>
<accession>A0A151IDZ9</accession>
<evidence type="ECO:0000313" key="2">
    <source>
        <dbReference type="EMBL" id="KYM98890.1"/>
    </source>
</evidence>
<keyword evidence="1" id="KW-0175">Coiled coil</keyword>
<reference evidence="2 3" key="1">
    <citation type="submission" date="2016-03" db="EMBL/GenBank/DDBJ databases">
        <title>Cyphomyrmex costatus WGS genome.</title>
        <authorList>
            <person name="Nygaard S."/>
            <person name="Hu H."/>
            <person name="Boomsma J."/>
            <person name="Zhang G."/>
        </authorList>
    </citation>
    <scope>NUCLEOTIDE SEQUENCE [LARGE SCALE GENOMIC DNA]</scope>
    <source>
        <strain evidence="2">MS0001</strain>
        <tissue evidence="2">Whole body</tissue>
    </source>
</reference>
<proteinExistence type="predicted"/>
<evidence type="ECO:0000256" key="1">
    <source>
        <dbReference type="SAM" id="Coils"/>
    </source>
</evidence>
<sequence length="262" mass="30097">MNTFTNIKKHNIHCQPDVHMMGHIERTQGDGMENATVDKIEIRQNRSRLGDTLIYHPTNLKQLGSTAPVTPIGTIVNLVPKNISNIKQEKHILHSLKSKEPKFIPYEPYKAAVNPIVPFEKKKKLFKKKSSLNATVAQIAALKIQDNDTMLKDYMKEDKEKTEDEWNNEKRTYESEIRKLKEENGQLETQLKFQAQVNGELKNLLVAAVGEDLETRVHLLTEDKLQLARALLNSAKHLSTHQEQIEWLAGQCEVWRSKFLAI</sequence>
<gene>
    <name evidence="2" type="ORF">ALC62_10365</name>
</gene>
<dbReference type="PANTHER" id="PTHR13066:SF2">
    <property type="entry name" value="GOLGIN-45"/>
    <property type="match status" value="1"/>
</dbReference>
<feature type="coiled-coil region" evidence="1">
    <location>
        <begin position="156"/>
        <end position="197"/>
    </location>
</feature>
<name>A0A151IDZ9_9HYME</name>
<dbReference type="GO" id="GO:0007030">
    <property type="term" value="P:Golgi organization"/>
    <property type="evidence" value="ECO:0007669"/>
    <property type="project" value="InterPro"/>
</dbReference>
<dbReference type="Proteomes" id="UP000078542">
    <property type="component" value="Unassembled WGS sequence"/>
</dbReference>
<dbReference type="InterPro" id="IPR027095">
    <property type="entry name" value="Golgin-45"/>
</dbReference>
<protein>
    <submittedName>
        <fullName evidence="2">Golgin-45</fullName>
    </submittedName>
</protein>
<dbReference type="AlphaFoldDB" id="A0A151IDZ9"/>
<dbReference type="STRING" id="456900.A0A151IDZ9"/>